<dbReference type="Pfam" id="PF01636">
    <property type="entry name" value="APH"/>
    <property type="match status" value="1"/>
</dbReference>
<sequence>MFDVLYLRGEPLPLFDSEEEDRFGFEQADKTEEALTICGLLCDVVADLPADTRGLILSHSGKVLWTSADQKWGSGLDVQETYKPSIYEYQLPRPYPTLLRSQLTLTGRLGRFVDKVTHSTSRWGDETTAVFKYSHPKPWGEMQILAQLPAHHPHLISMECVVLEELTGLGVVGFTTRFIDAPTMDRWAPSRPFKLRWLQELMGVLDELHLQYGIHHHDLTARNLIVDPDTDKLVVIDFDMAGLHRPGGFRHDWDDLKATVAFLYQRITLDTRYEERLPDDAEEASLLLARDKWVKHPDVVLDHDAAVYYDKLIAWLKERRRQLPVLVQPAPQPPPPRQIDVPWWPPNHLKDEVLDEETGLMMDLCANGSGSRTVRQRFGRPALTWHRPLQSKVDPDRRLLATGRYADEEEAVSGRHAAIAVPDPKRGFPQPPASAFNNTATATASASASASTGRKRRRISIDSPLVPGRD</sequence>
<comment type="catalytic activity">
    <reaction evidence="2">
        <text>L-threonyl-[protein] + ATP = O-phospho-L-threonyl-[protein] + ADP + H(+)</text>
        <dbReference type="Rhea" id="RHEA:46608"/>
        <dbReference type="Rhea" id="RHEA-COMP:11060"/>
        <dbReference type="Rhea" id="RHEA-COMP:11605"/>
        <dbReference type="ChEBI" id="CHEBI:15378"/>
        <dbReference type="ChEBI" id="CHEBI:30013"/>
        <dbReference type="ChEBI" id="CHEBI:30616"/>
        <dbReference type="ChEBI" id="CHEBI:61977"/>
        <dbReference type="ChEBI" id="CHEBI:456216"/>
        <dbReference type="EC" id="2.7.11.1"/>
    </reaction>
</comment>
<accession>A0AA39XVD8</accession>
<dbReference type="InterPro" id="IPR002575">
    <property type="entry name" value="Aminoglycoside_PTrfase"/>
</dbReference>
<dbReference type="PROSITE" id="PS00109">
    <property type="entry name" value="PROTEIN_KINASE_TYR"/>
    <property type="match status" value="1"/>
</dbReference>
<feature type="domain" description="Aminoglycoside phosphotransferase" evidence="5">
    <location>
        <begin position="182"/>
        <end position="244"/>
    </location>
</feature>
<dbReference type="AlphaFoldDB" id="A0AA39XVD8"/>
<dbReference type="Proteomes" id="UP001174936">
    <property type="component" value="Unassembled WGS sequence"/>
</dbReference>
<dbReference type="Gene3D" id="1.10.510.10">
    <property type="entry name" value="Transferase(Phosphotransferase) domain 1"/>
    <property type="match status" value="1"/>
</dbReference>
<evidence type="ECO:0000259" key="5">
    <source>
        <dbReference type="Pfam" id="PF01636"/>
    </source>
</evidence>
<evidence type="ECO:0000313" key="6">
    <source>
        <dbReference type="EMBL" id="KAK0639780.1"/>
    </source>
</evidence>
<comment type="catalytic activity">
    <reaction evidence="3">
        <text>L-seryl-[protein] + ATP = O-phospho-L-seryl-[protein] + ADP + H(+)</text>
        <dbReference type="Rhea" id="RHEA:17989"/>
        <dbReference type="Rhea" id="RHEA-COMP:9863"/>
        <dbReference type="Rhea" id="RHEA-COMP:11604"/>
        <dbReference type="ChEBI" id="CHEBI:15378"/>
        <dbReference type="ChEBI" id="CHEBI:29999"/>
        <dbReference type="ChEBI" id="CHEBI:30616"/>
        <dbReference type="ChEBI" id="CHEBI:83421"/>
        <dbReference type="ChEBI" id="CHEBI:456216"/>
        <dbReference type="EC" id="2.7.11.1"/>
    </reaction>
</comment>
<dbReference type="EMBL" id="JAULSV010000007">
    <property type="protein sequence ID" value="KAK0639780.1"/>
    <property type="molecule type" value="Genomic_DNA"/>
</dbReference>
<proteinExistence type="predicted"/>
<keyword evidence="7" id="KW-1185">Reference proteome</keyword>
<dbReference type="InterPro" id="IPR011009">
    <property type="entry name" value="Kinase-like_dom_sf"/>
</dbReference>
<evidence type="ECO:0000313" key="7">
    <source>
        <dbReference type="Proteomes" id="UP001174936"/>
    </source>
</evidence>
<dbReference type="InterPro" id="IPR008266">
    <property type="entry name" value="Tyr_kinase_AS"/>
</dbReference>
<reference evidence="6" key="1">
    <citation type="submission" date="2023-06" db="EMBL/GenBank/DDBJ databases">
        <title>Genome-scale phylogeny and comparative genomics of the fungal order Sordariales.</title>
        <authorList>
            <consortium name="Lawrence Berkeley National Laboratory"/>
            <person name="Hensen N."/>
            <person name="Bonometti L."/>
            <person name="Westerberg I."/>
            <person name="Brannstrom I.O."/>
            <person name="Guillou S."/>
            <person name="Cros-Aarteil S."/>
            <person name="Calhoun S."/>
            <person name="Haridas S."/>
            <person name="Kuo A."/>
            <person name="Mondo S."/>
            <person name="Pangilinan J."/>
            <person name="Riley R."/>
            <person name="Labutti K."/>
            <person name="Andreopoulos B."/>
            <person name="Lipzen A."/>
            <person name="Chen C."/>
            <person name="Yanf M."/>
            <person name="Daum C."/>
            <person name="Ng V."/>
            <person name="Clum A."/>
            <person name="Steindorff A."/>
            <person name="Ohm R."/>
            <person name="Martin F."/>
            <person name="Silar P."/>
            <person name="Natvig D."/>
            <person name="Lalanne C."/>
            <person name="Gautier V."/>
            <person name="Ament-Velasquez S.L."/>
            <person name="Kruys A."/>
            <person name="Hutchinson M.I."/>
            <person name="Powell A.J."/>
            <person name="Barry K."/>
            <person name="Miller A.N."/>
            <person name="Grigoriev I.V."/>
            <person name="Debuchy R."/>
            <person name="Gladieux P."/>
            <person name="Thoren M.H."/>
            <person name="Johannesson H."/>
        </authorList>
    </citation>
    <scope>NUCLEOTIDE SEQUENCE</scope>
    <source>
        <strain evidence="6">SMH2532-1</strain>
    </source>
</reference>
<dbReference type="GO" id="GO:0004674">
    <property type="term" value="F:protein serine/threonine kinase activity"/>
    <property type="evidence" value="ECO:0007669"/>
    <property type="project" value="UniProtKB-EC"/>
</dbReference>
<feature type="compositionally biased region" description="Low complexity" evidence="4">
    <location>
        <begin position="433"/>
        <end position="452"/>
    </location>
</feature>
<feature type="region of interest" description="Disordered" evidence="4">
    <location>
        <begin position="421"/>
        <end position="470"/>
    </location>
</feature>
<dbReference type="EC" id="2.7.11.1" evidence="1"/>
<name>A0AA39XVD8_9PEZI</name>
<evidence type="ECO:0000256" key="3">
    <source>
        <dbReference type="ARBA" id="ARBA00048679"/>
    </source>
</evidence>
<gene>
    <name evidence="6" type="ORF">B0T16DRAFT_497782</name>
</gene>
<organism evidence="6 7">
    <name type="scientific">Cercophora newfieldiana</name>
    <dbReference type="NCBI Taxonomy" id="92897"/>
    <lineage>
        <taxon>Eukaryota</taxon>
        <taxon>Fungi</taxon>
        <taxon>Dikarya</taxon>
        <taxon>Ascomycota</taxon>
        <taxon>Pezizomycotina</taxon>
        <taxon>Sordariomycetes</taxon>
        <taxon>Sordariomycetidae</taxon>
        <taxon>Sordariales</taxon>
        <taxon>Lasiosphaeriaceae</taxon>
        <taxon>Cercophora</taxon>
    </lineage>
</organism>
<evidence type="ECO:0000256" key="4">
    <source>
        <dbReference type="SAM" id="MobiDB-lite"/>
    </source>
</evidence>
<evidence type="ECO:0000256" key="1">
    <source>
        <dbReference type="ARBA" id="ARBA00012513"/>
    </source>
</evidence>
<protein>
    <recommendedName>
        <fullName evidence="1">non-specific serine/threonine protein kinase</fullName>
        <ecNumber evidence="1">2.7.11.1</ecNumber>
    </recommendedName>
</protein>
<evidence type="ECO:0000256" key="2">
    <source>
        <dbReference type="ARBA" id="ARBA00047899"/>
    </source>
</evidence>
<comment type="caution">
    <text evidence="6">The sequence shown here is derived from an EMBL/GenBank/DDBJ whole genome shotgun (WGS) entry which is preliminary data.</text>
</comment>
<dbReference type="SUPFAM" id="SSF56112">
    <property type="entry name" value="Protein kinase-like (PK-like)"/>
    <property type="match status" value="1"/>
</dbReference>